<name>A0A0R1RP88_9LACO</name>
<dbReference type="PANTHER" id="PTHR31377">
    <property type="entry name" value="AGMATINE DEIMINASE-RELATED"/>
    <property type="match status" value="1"/>
</dbReference>
<sequence>MNVIKKLVIILMMLSGLIMIFSKNNHADGKIYTGIPNANDDYYQPFKFDIKKLQFSLKSQVVPYGDIWIRDVAPVATSRLVKFKYSPDYLPNRQSHKIDAEFRKWLDSNQFNYTTSNIVLDGGNFIYNGEDTVIMTTKVLSENPKYTKADLIDELKSVLQVSKIILINPEPGDVLGHADGQVHFIQPNVLFMGNFEGNIAVKKQIKVAMPQVKILDLISNYQESGQYDEQIPSAKGLYINMMETKHAIYVPQYGLRQDKDALKLVRQYTDKQIHPVNVSKLSTLGGSVNCLTWYCPKELLPK</sequence>
<dbReference type="STRING" id="1423778.FC70_GL000863"/>
<comment type="caution">
    <text evidence="2">The sequence shown here is derived from an EMBL/GenBank/DDBJ whole genome shotgun (WGS) entry which is preliminary data.</text>
</comment>
<dbReference type="GO" id="GO:0009446">
    <property type="term" value="P:putrescine biosynthetic process"/>
    <property type="evidence" value="ECO:0007669"/>
    <property type="project" value="InterPro"/>
</dbReference>
<keyword evidence="1" id="KW-0378">Hydrolase</keyword>
<dbReference type="Proteomes" id="UP000051697">
    <property type="component" value="Unassembled WGS sequence"/>
</dbReference>
<dbReference type="AlphaFoldDB" id="A0A0R1RP88"/>
<dbReference type="PANTHER" id="PTHR31377:SF0">
    <property type="entry name" value="AGMATINE DEIMINASE-RELATED"/>
    <property type="match status" value="1"/>
</dbReference>
<protein>
    <submittedName>
        <fullName evidence="2">Peptidyl-arginine deiminase</fullName>
    </submittedName>
</protein>
<evidence type="ECO:0000313" key="3">
    <source>
        <dbReference type="Proteomes" id="UP000051697"/>
    </source>
</evidence>
<dbReference type="InterPro" id="IPR007466">
    <property type="entry name" value="Peptidyl-Arg-deiminase_porph"/>
</dbReference>
<evidence type="ECO:0000313" key="2">
    <source>
        <dbReference type="EMBL" id="KRL55267.1"/>
    </source>
</evidence>
<dbReference type="EMBL" id="AZFE01000031">
    <property type="protein sequence ID" value="KRL55267.1"/>
    <property type="molecule type" value="Genomic_DNA"/>
</dbReference>
<keyword evidence="3" id="KW-1185">Reference proteome</keyword>
<dbReference type="OrthoDB" id="7871381at2"/>
<dbReference type="SUPFAM" id="SSF55909">
    <property type="entry name" value="Pentein"/>
    <property type="match status" value="1"/>
</dbReference>
<proteinExistence type="predicted"/>
<gene>
    <name evidence="2" type="ORF">FC70_GL000863</name>
</gene>
<organism evidence="2 3">
    <name type="scientific">Paucilactobacillus oligofermentans DSM 15707 = LMG 22743</name>
    <dbReference type="NCBI Taxonomy" id="1423778"/>
    <lineage>
        <taxon>Bacteria</taxon>
        <taxon>Bacillati</taxon>
        <taxon>Bacillota</taxon>
        <taxon>Bacilli</taxon>
        <taxon>Lactobacillales</taxon>
        <taxon>Lactobacillaceae</taxon>
        <taxon>Paucilactobacillus</taxon>
    </lineage>
</organism>
<dbReference type="GO" id="GO:0004668">
    <property type="term" value="F:protein-arginine deiminase activity"/>
    <property type="evidence" value="ECO:0007669"/>
    <property type="project" value="InterPro"/>
</dbReference>
<accession>A0A0R1RP88</accession>
<dbReference type="PATRIC" id="fig|1423778.4.peg.896"/>
<evidence type="ECO:0000256" key="1">
    <source>
        <dbReference type="ARBA" id="ARBA00022801"/>
    </source>
</evidence>
<dbReference type="Gene3D" id="3.75.10.10">
    <property type="entry name" value="L-arginine/glycine Amidinotransferase, Chain A"/>
    <property type="match status" value="1"/>
</dbReference>
<reference evidence="2 3" key="1">
    <citation type="journal article" date="2015" name="Genome Announc.">
        <title>Expanding the biotechnology potential of lactobacilli through comparative genomics of 213 strains and associated genera.</title>
        <authorList>
            <person name="Sun Z."/>
            <person name="Harris H.M."/>
            <person name="McCann A."/>
            <person name="Guo C."/>
            <person name="Argimon S."/>
            <person name="Zhang W."/>
            <person name="Yang X."/>
            <person name="Jeffery I.B."/>
            <person name="Cooney J.C."/>
            <person name="Kagawa T.F."/>
            <person name="Liu W."/>
            <person name="Song Y."/>
            <person name="Salvetti E."/>
            <person name="Wrobel A."/>
            <person name="Rasinkangas P."/>
            <person name="Parkhill J."/>
            <person name="Rea M.C."/>
            <person name="O'Sullivan O."/>
            <person name="Ritari J."/>
            <person name="Douillard F.P."/>
            <person name="Paul Ross R."/>
            <person name="Yang R."/>
            <person name="Briner A.E."/>
            <person name="Felis G.E."/>
            <person name="de Vos W.M."/>
            <person name="Barrangou R."/>
            <person name="Klaenhammer T.R."/>
            <person name="Caufield P.W."/>
            <person name="Cui Y."/>
            <person name="Zhang H."/>
            <person name="O'Toole P.W."/>
        </authorList>
    </citation>
    <scope>NUCLEOTIDE SEQUENCE [LARGE SCALE GENOMIC DNA]</scope>
    <source>
        <strain evidence="2 3">DSM 15707</strain>
    </source>
</reference>
<dbReference type="Pfam" id="PF04371">
    <property type="entry name" value="PAD_porph"/>
    <property type="match status" value="1"/>
</dbReference>